<dbReference type="AlphaFoldDB" id="V4UDG7"/>
<evidence type="ECO:0000256" key="5">
    <source>
        <dbReference type="ARBA" id="ARBA00023163"/>
    </source>
</evidence>
<evidence type="ECO:0000256" key="7">
    <source>
        <dbReference type="ARBA" id="ARBA00023294"/>
    </source>
</evidence>
<dbReference type="PANTHER" id="PTHR31734:SF44">
    <property type="entry name" value="AUXIN-RESPONSIVE PROTEIN"/>
    <property type="match status" value="1"/>
</dbReference>
<dbReference type="OMA" id="RKKLCHQ"/>
<keyword evidence="10" id="KW-0732">Signal</keyword>
<evidence type="ECO:0000256" key="1">
    <source>
        <dbReference type="ARBA" id="ARBA00004123"/>
    </source>
</evidence>
<feature type="chain" id="PRO_5004729053" description="Auxin-responsive protein" evidence="10">
    <location>
        <begin position="17"/>
        <end position="321"/>
    </location>
</feature>
<dbReference type="Proteomes" id="UP000030687">
    <property type="component" value="Unassembled WGS sequence"/>
</dbReference>
<feature type="domain" description="PB1" evidence="11">
    <location>
        <begin position="240"/>
        <end position="321"/>
    </location>
</feature>
<dbReference type="KEGG" id="cic:CICLE_v10008935mg"/>
<evidence type="ECO:0000313" key="12">
    <source>
        <dbReference type="EMBL" id="ESR64112.1"/>
    </source>
</evidence>
<keyword evidence="5 8" id="KW-0804">Transcription</keyword>
<comment type="similarity">
    <text evidence="2 8">Belongs to the Aux/IAA family.</text>
</comment>
<comment type="subcellular location">
    <subcellularLocation>
        <location evidence="1 8">Nucleus</location>
    </subcellularLocation>
</comment>
<dbReference type="Gramene" id="ESR64112">
    <property type="protein sequence ID" value="ESR64112"/>
    <property type="gene ID" value="CICLE_v10008935mg"/>
</dbReference>
<dbReference type="PANTHER" id="PTHR31734">
    <property type="entry name" value="AUXIN-RESPONSIVE PROTEIN IAA17"/>
    <property type="match status" value="1"/>
</dbReference>
<dbReference type="Pfam" id="PF02309">
    <property type="entry name" value="AUX_IAA"/>
    <property type="match status" value="2"/>
</dbReference>
<dbReference type="EMBL" id="KI535697">
    <property type="protein sequence ID" value="ESR64112.1"/>
    <property type="molecule type" value="Genomic_DNA"/>
</dbReference>
<keyword evidence="3 8" id="KW-0678">Repressor</keyword>
<dbReference type="GO" id="GO:0005634">
    <property type="term" value="C:nucleus"/>
    <property type="evidence" value="ECO:0007669"/>
    <property type="project" value="UniProtKB-SubCell"/>
</dbReference>
<dbReference type="SUPFAM" id="SSF54277">
    <property type="entry name" value="CAD &amp; PB1 domains"/>
    <property type="match status" value="1"/>
</dbReference>
<evidence type="ECO:0000256" key="9">
    <source>
        <dbReference type="SAM" id="MobiDB-lite"/>
    </source>
</evidence>
<dbReference type="FunCoup" id="V4UDG7">
    <property type="interactions" value="158"/>
</dbReference>
<keyword evidence="13" id="KW-1185">Reference proteome</keyword>
<dbReference type="InterPro" id="IPR033389">
    <property type="entry name" value="AUX/IAA_dom"/>
</dbReference>
<evidence type="ECO:0000256" key="3">
    <source>
        <dbReference type="ARBA" id="ARBA00022491"/>
    </source>
</evidence>
<proteinExistence type="inferred from homology"/>
<dbReference type="InterPro" id="IPR053793">
    <property type="entry name" value="PB1-like"/>
</dbReference>
<feature type="signal peptide" evidence="10">
    <location>
        <begin position="1"/>
        <end position="16"/>
    </location>
</feature>
<name>V4UDG7_CITCL</name>
<sequence>MKLLLWCAWAPTTCKTDSGCLGSENNGKREGNKEGNGITYTPKLSLSPQRRIFVCCLLDFIDMIHMMMELQLGLALPSIATTHHVRGFEFDLNKSYVYEPKDSDPSSWNINSYFGSSASVPGKCSTTNTSNGNKKRSCDDAFDYEQVRAVPPRTLPLFNWNSRYPDDEDDPRDLDNNSSFGSNKTVDDEDGVHVVGWPPIKNWRKKLCHQQHHIPGGRVNNNQAVVANNGSACGGRQSNSMYVKVKMEGVAIARKIDLTLYDSFETLTNTLISMFGLWLEDSYDYQLTYQDREGDWLIAKDVPWRTFIQTVQRLNLSRSSG</sequence>
<dbReference type="eggNOG" id="ENOG502S29N">
    <property type="taxonomic scope" value="Eukaryota"/>
</dbReference>
<dbReference type="InterPro" id="IPR003311">
    <property type="entry name" value="AUX_IAA"/>
</dbReference>
<comment type="subunit">
    <text evidence="8">Homodimers and heterodimers.</text>
</comment>
<keyword evidence="7 8" id="KW-0927">Auxin signaling pathway</keyword>
<dbReference type="InParanoid" id="V4UDG7"/>
<evidence type="ECO:0000259" key="11">
    <source>
        <dbReference type="PROSITE" id="PS51745"/>
    </source>
</evidence>
<evidence type="ECO:0000256" key="10">
    <source>
        <dbReference type="SAM" id="SignalP"/>
    </source>
</evidence>
<evidence type="ECO:0000256" key="2">
    <source>
        <dbReference type="ARBA" id="ARBA00006728"/>
    </source>
</evidence>
<dbReference type="PROSITE" id="PS51745">
    <property type="entry name" value="PB1"/>
    <property type="match status" value="1"/>
</dbReference>
<evidence type="ECO:0000313" key="13">
    <source>
        <dbReference type="Proteomes" id="UP000030687"/>
    </source>
</evidence>
<feature type="region of interest" description="Disordered" evidence="9">
    <location>
        <begin position="159"/>
        <end position="186"/>
    </location>
</feature>
<dbReference type="GO" id="GO:0009734">
    <property type="term" value="P:auxin-activated signaling pathway"/>
    <property type="evidence" value="ECO:0007669"/>
    <property type="project" value="UniProtKB-UniRule"/>
</dbReference>
<feature type="region of interest" description="Disordered" evidence="9">
    <location>
        <begin position="21"/>
        <end position="40"/>
    </location>
</feature>
<evidence type="ECO:0000256" key="6">
    <source>
        <dbReference type="ARBA" id="ARBA00023242"/>
    </source>
</evidence>
<keyword evidence="6 8" id="KW-0539">Nucleus</keyword>
<evidence type="ECO:0000256" key="4">
    <source>
        <dbReference type="ARBA" id="ARBA00023015"/>
    </source>
</evidence>
<dbReference type="GO" id="GO:0006355">
    <property type="term" value="P:regulation of DNA-templated transcription"/>
    <property type="evidence" value="ECO:0007669"/>
    <property type="project" value="InterPro"/>
</dbReference>
<organism evidence="12 13">
    <name type="scientific">Citrus clementina</name>
    <name type="common">Clementine</name>
    <name type="synonym">Citrus deliciosa x Citrus sinensis</name>
    <dbReference type="NCBI Taxonomy" id="85681"/>
    <lineage>
        <taxon>Eukaryota</taxon>
        <taxon>Viridiplantae</taxon>
        <taxon>Streptophyta</taxon>
        <taxon>Embryophyta</taxon>
        <taxon>Tracheophyta</taxon>
        <taxon>Spermatophyta</taxon>
        <taxon>Magnoliopsida</taxon>
        <taxon>eudicotyledons</taxon>
        <taxon>Gunneridae</taxon>
        <taxon>Pentapetalae</taxon>
        <taxon>rosids</taxon>
        <taxon>malvids</taxon>
        <taxon>Sapindales</taxon>
        <taxon>Rutaceae</taxon>
        <taxon>Aurantioideae</taxon>
        <taxon>Citrus</taxon>
    </lineage>
</organism>
<accession>V4UDG7</accession>
<gene>
    <name evidence="12" type="ORF">CICLE_v10008935mg</name>
</gene>
<reference evidence="12 13" key="1">
    <citation type="submission" date="2013-10" db="EMBL/GenBank/DDBJ databases">
        <authorList>
            <consortium name="International Citrus Genome Consortium"/>
            <person name="Jenkins J."/>
            <person name="Schmutz J."/>
            <person name="Prochnik S."/>
            <person name="Rokhsar D."/>
            <person name="Gmitter F."/>
            <person name="Ollitrault P."/>
            <person name="Machado M."/>
            <person name="Talon M."/>
            <person name="Wincker P."/>
            <person name="Jaillon O."/>
            <person name="Morgante M."/>
        </authorList>
    </citation>
    <scope>NUCLEOTIDE SEQUENCE</scope>
    <source>
        <strain evidence="13">cv. Clemenules</strain>
    </source>
</reference>
<keyword evidence="4 8" id="KW-0805">Transcription regulation</keyword>
<comment type="function">
    <text evidence="8">Aux/IAA proteins are short-lived transcriptional factors that function as repressors of early auxin response genes at low auxin concentrations.</text>
</comment>
<protein>
    <recommendedName>
        <fullName evidence="8">Auxin-responsive protein</fullName>
    </recommendedName>
</protein>
<evidence type="ECO:0000256" key="8">
    <source>
        <dbReference type="RuleBase" id="RU004549"/>
    </source>
</evidence>
<dbReference type="STRING" id="85681.V4UDG7"/>
<dbReference type="Gene3D" id="3.10.20.90">
    <property type="entry name" value="Phosphatidylinositol 3-kinase Catalytic Subunit, Chain A, domain 1"/>
    <property type="match status" value="1"/>
</dbReference>